<dbReference type="GO" id="GO:0016853">
    <property type="term" value="F:isomerase activity"/>
    <property type="evidence" value="ECO:0007669"/>
    <property type="project" value="UniProtKB-KW"/>
</dbReference>
<accession>A0A5M3VSV7</accession>
<dbReference type="NCBIfam" id="NF035939">
    <property type="entry name" value="TIM_EboE"/>
    <property type="match status" value="1"/>
</dbReference>
<dbReference type="Proteomes" id="UP000334990">
    <property type="component" value="Unassembled WGS sequence"/>
</dbReference>
<name>A0A5M3VSV7_9ACTN</name>
<protein>
    <submittedName>
        <fullName evidence="2">Xylose isomerase</fullName>
    </submittedName>
</protein>
<evidence type="ECO:0000259" key="1">
    <source>
        <dbReference type="Pfam" id="PF01261"/>
    </source>
</evidence>
<feature type="domain" description="Xylose isomerase-like TIM barrel" evidence="1">
    <location>
        <begin position="60"/>
        <end position="243"/>
    </location>
</feature>
<keyword evidence="2" id="KW-0413">Isomerase</keyword>
<evidence type="ECO:0000313" key="3">
    <source>
        <dbReference type="Proteomes" id="UP000334990"/>
    </source>
</evidence>
<dbReference type="RefSeq" id="WP_155334598.1">
    <property type="nucleotide sequence ID" value="NZ_BAAABN010000006.1"/>
</dbReference>
<dbReference type="AlphaFoldDB" id="A0A5M3VSV7"/>
<keyword evidence="3" id="KW-1185">Reference proteome</keyword>
<comment type="caution">
    <text evidence="2">The sequence shown here is derived from an EMBL/GenBank/DDBJ whole genome shotgun (WGS) entry which is preliminary data.</text>
</comment>
<reference evidence="2 3" key="1">
    <citation type="submission" date="2019-10" db="EMBL/GenBank/DDBJ databases">
        <title>Whole genome shotgun sequence of Acrocarpospora corrugata NBRC 13972.</title>
        <authorList>
            <person name="Ichikawa N."/>
            <person name="Kimura A."/>
            <person name="Kitahashi Y."/>
            <person name="Komaki H."/>
            <person name="Oguchi A."/>
        </authorList>
    </citation>
    <scope>NUCLEOTIDE SEQUENCE [LARGE SCALE GENOMIC DNA]</scope>
    <source>
        <strain evidence="2 3">NBRC 13972</strain>
    </source>
</reference>
<dbReference type="Gene3D" id="3.20.20.150">
    <property type="entry name" value="Divalent-metal-dependent TIM barrel enzymes"/>
    <property type="match status" value="1"/>
</dbReference>
<dbReference type="InterPro" id="IPR036237">
    <property type="entry name" value="Xyl_isomerase-like_sf"/>
</dbReference>
<evidence type="ECO:0000313" key="2">
    <source>
        <dbReference type="EMBL" id="GER98152.1"/>
    </source>
</evidence>
<dbReference type="SUPFAM" id="SSF51658">
    <property type="entry name" value="Xylose isomerase-like"/>
    <property type="match status" value="1"/>
</dbReference>
<organism evidence="2 3">
    <name type="scientific">Acrocarpospora corrugata</name>
    <dbReference type="NCBI Taxonomy" id="35763"/>
    <lineage>
        <taxon>Bacteria</taxon>
        <taxon>Bacillati</taxon>
        <taxon>Actinomycetota</taxon>
        <taxon>Actinomycetes</taxon>
        <taxon>Streptosporangiales</taxon>
        <taxon>Streptosporangiaceae</taxon>
        <taxon>Acrocarpospora</taxon>
    </lineage>
</organism>
<sequence length="384" mass="41864">MRFRHSDGSTVHLAYCTNVHPAEDLAGVLAQLRDYAGPVRRKLGVRRLGIGLWLSRPVADALMSSPAEPVRLRAALDREGLEVVTLNGFPYRGFHDEASAKLRVYQPDWTSDERLDYTLDLARLLTGLLPDDVVTGSISTLPLAWRTPWSAEQAATAARNLDRLRDGLASLAEATGRTIRVGFEPEPGCVIETTTQAAEHLTGLDPAYLGLCLDACHLAVGFEDPVEALGRLDAAGLPIIKMQASCALRIDDPRVAHDELAAFDEPRFLHQTREQGTPGTDDLGEALAGGLPGTSPWRVHFHVPLHSAPTAPLGSTQDVLDGTFRAVLGGPIARTHHIEAETYTWQTLPPDRRPHNREALVDGIASELAWIRDRLINLGLKEEA</sequence>
<proteinExistence type="predicted"/>
<dbReference type="OrthoDB" id="9785907at2"/>
<gene>
    <name evidence="2" type="ORF">Acor_02140</name>
</gene>
<dbReference type="Pfam" id="PF01261">
    <property type="entry name" value="AP_endonuc_2"/>
    <property type="match status" value="1"/>
</dbReference>
<dbReference type="InterPro" id="IPR013022">
    <property type="entry name" value="Xyl_isomerase-like_TIM-brl"/>
</dbReference>
<dbReference type="EMBL" id="BLAD01000035">
    <property type="protein sequence ID" value="GER98152.1"/>
    <property type="molecule type" value="Genomic_DNA"/>
</dbReference>